<evidence type="ECO:0000256" key="6">
    <source>
        <dbReference type="ARBA" id="ARBA00012518"/>
    </source>
</evidence>
<evidence type="ECO:0000256" key="9">
    <source>
        <dbReference type="ARBA" id="ARBA00022618"/>
    </source>
</evidence>
<dbReference type="Gene3D" id="3.90.78.10">
    <property type="entry name" value="UDP-N-acetylenolpyruvoylglucosamine reductase, C-terminal domain"/>
    <property type="match status" value="1"/>
</dbReference>
<dbReference type="GO" id="GO:0008360">
    <property type="term" value="P:regulation of cell shape"/>
    <property type="evidence" value="ECO:0007669"/>
    <property type="project" value="UniProtKB-KW"/>
</dbReference>
<keyword evidence="9 20" id="KW-0132">Cell division</keyword>
<evidence type="ECO:0000256" key="1">
    <source>
        <dbReference type="ARBA" id="ARBA00001974"/>
    </source>
</evidence>
<proteinExistence type="inferred from homology"/>
<keyword evidence="17 20" id="KW-0961">Cell wall biogenesis/degradation</keyword>
<dbReference type="Gene3D" id="3.30.43.10">
    <property type="entry name" value="Uridine Diphospho-n-acetylenolpyruvylglucosamine Reductase, domain 2"/>
    <property type="match status" value="1"/>
</dbReference>
<evidence type="ECO:0000256" key="5">
    <source>
        <dbReference type="ARBA" id="ARBA00010485"/>
    </source>
</evidence>
<evidence type="ECO:0000256" key="14">
    <source>
        <dbReference type="ARBA" id="ARBA00022984"/>
    </source>
</evidence>
<evidence type="ECO:0000256" key="17">
    <source>
        <dbReference type="ARBA" id="ARBA00023316"/>
    </source>
</evidence>
<sequence>MQVRPGCSLDTFNTLRLPARAEWLAEPASDAALVALLCDTRWAGLPRTVIGGGSNLVLRGDIDGLVIRPCLRGLATLSDDGLVEVGAGEEWDSVVARTLAAGWQGLENLSLIPGSCGAAPVQNIGAYGVELGDVLVSLDAVSLRDGEARRFTAAECGFAYRDSRFKSAEAGQWLITRLRLQLRREPELTLGYADLAERFAALPEAARNAQGLREIVCALRRSKLPDPAELPNAGSFFKNPVVDAATLARLRSTWPDIVAYPQPDGRAKLAAGWLIERAGWKGRREGALGMHAQQALVLVNYGGATGADVLAFAQAVRDSVQALFGVTLEQEPVILGRATATA</sequence>
<keyword evidence="11 20" id="KW-0274">FAD</keyword>
<evidence type="ECO:0000313" key="23">
    <source>
        <dbReference type="Proteomes" id="UP000006764"/>
    </source>
</evidence>
<dbReference type="GO" id="GO:0071555">
    <property type="term" value="P:cell wall organization"/>
    <property type="evidence" value="ECO:0007669"/>
    <property type="project" value="UniProtKB-KW"/>
</dbReference>
<dbReference type="SUPFAM" id="SSF56176">
    <property type="entry name" value="FAD-binding/transporter-associated domain-like"/>
    <property type="match status" value="1"/>
</dbReference>
<dbReference type="GO" id="GO:0051301">
    <property type="term" value="P:cell division"/>
    <property type="evidence" value="ECO:0007669"/>
    <property type="project" value="UniProtKB-KW"/>
</dbReference>
<dbReference type="PANTHER" id="PTHR21071:SF4">
    <property type="entry name" value="UDP-N-ACETYLENOLPYRUVOYLGLUCOSAMINE REDUCTASE"/>
    <property type="match status" value="1"/>
</dbReference>
<keyword evidence="15 20" id="KW-0560">Oxidoreductase</keyword>
<evidence type="ECO:0000256" key="19">
    <source>
        <dbReference type="ARBA" id="ARBA00048914"/>
    </source>
</evidence>
<dbReference type="EMBL" id="CP004387">
    <property type="protein sequence ID" value="AJD48404.1"/>
    <property type="molecule type" value="Genomic_DNA"/>
</dbReference>
<evidence type="ECO:0000313" key="22">
    <source>
        <dbReference type="EMBL" id="AJD48404.1"/>
    </source>
</evidence>
<dbReference type="NCBIfam" id="NF010478">
    <property type="entry name" value="PRK13903.1"/>
    <property type="match status" value="1"/>
</dbReference>
<dbReference type="InterPro" id="IPR006094">
    <property type="entry name" value="Oxid_FAD_bind_N"/>
</dbReference>
<feature type="domain" description="FAD-binding PCMH-type" evidence="21">
    <location>
        <begin position="16"/>
        <end position="185"/>
    </location>
</feature>
<keyword evidence="16 20" id="KW-0131">Cell cycle</keyword>
<reference evidence="22 23" key="1">
    <citation type="journal article" date="2012" name="J. Bacteriol.">
        <title>Genome sequence of an alkane-degrading bacterium, Alcanivorax pacificus type strain W11-5, isolated from deep sea sediment.</title>
        <authorList>
            <person name="Lai Q."/>
            <person name="Shao Z."/>
        </authorList>
    </citation>
    <scope>NUCLEOTIDE SEQUENCE [LARGE SCALE GENOMIC DNA]</scope>
    <source>
        <strain evidence="22 23">W11-5</strain>
    </source>
</reference>
<comment type="pathway">
    <text evidence="4 20">Cell wall biogenesis; peptidoglycan biosynthesis.</text>
</comment>
<keyword evidence="12 20" id="KW-0521">NADP</keyword>
<dbReference type="SUPFAM" id="SSF56194">
    <property type="entry name" value="Uridine diphospho-N-Acetylenolpyruvylglucosamine reductase, MurB, C-terminal domain"/>
    <property type="match status" value="1"/>
</dbReference>
<evidence type="ECO:0000256" key="16">
    <source>
        <dbReference type="ARBA" id="ARBA00023306"/>
    </source>
</evidence>
<dbReference type="RefSeq" id="WP_008735365.1">
    <property type="nucleotide sequence ID" value="NZ_CP004387.1"/>
</dbReference>
<dbReference type="PANTHER" id="PTHR21071">
    <property type="entry name" value="UDP-N-ACETYLENOLPYRUVOYLGLUCOSAMINE REDUCTASE"/>
    <property type="match status" value="1"/>
</dbReference>
<keyword evidence="14 20" id="KW-0573">Peptidoglycan synthesis</keyword>
<dbReference type="GO" id="GO:0009252">
    <property type="term" value="P:peptidoglycan biosynthetic process"/>
    <property type="evidence" value="ECO:0007669"/>
    <property type="project" value="UniProtKB-UniRule"/>
</dbReference>
<comment type="similarity">
    <text evidence="5 20">Belongs to the MurB family.</text>
</comment>
<dbReference type="AlphaFoldDB" id="A0A0B4XJE8"/>
<dbReference type="STRING" id="391936.S7S_09960"/>
<organism evidence="22 23">
    <name type="scientific">Isoalcanivorax pacificus W11-5</name>
    <dbReference type="NCBI Taxonomy" id="391936"/>
    <lineage>
        <taxon>Bacteria</taxon>
        <taxon>Pseudomonadati</taxon>
        <taxon>Pseudomonadota</taxon>
        <taxon>Gammaproteobacteria</taxon>
        <taxon>Oceanospirillales</taxon>
        <taxon>Alcanivoracaceae</taxon>
        <taxon>Isoalcanivorax</taxon>
    </lineage>
</organism>
<evidence type="ECO:0000256" key="3">
    <source>
        <dbReference type="ARBA" id="ARBA00004496"/>
    </source>
</evidence>
<comment type="subcellular location">
    <subcellularLocation>
        <location evidence="3 20">Cytoplasm</location>
    </subcellularLocation>
</comment>
<feature type="active site" evidence="20">
    <location>
        <position position="161"/>
    </location>
</feature>
<feature type="active site" evidence="20">
    <location>
        <position position="331"/>
    </location>
</feature>
<dbReference type="Gene3D" id="3.30.465.10">
    <property type="match status" value="1"/>
</dbReference>
<dbReference type="Proteomes" id="UP000006764">
    <property type="component" value="Chromosome"/>
</dbReference>
<dbReference type="GO" id="GO:0008762">
    <property type="term" value="F:UDP-N-acetylmuramate dehydrogenase activity"/>
    <property type="evidence" value="ECO:0007669"/>
    <property type="project" value="UniProtKB-UniRule"/>
</dbReference>
<dbReference type="InterPro" id="IPR003170">
    <property type="entry name" value="MurB"/>
</dbReference>
<feature type="active site" description="Proton donor" evidence="20">
    <location>
        <position position="235"/>
    </location>
</feature>
<dbReference type="Pfam" id="PF01565">
    <property type="entry name" value="FAD_binding_4"/>
    <property type="match status" value="1"/>
</dbReference>
<dbReference type="InterPro" id="IPR016169">
    <property type="entry name" value="FAD-bd_PCMH_sub2"/>
</dbReference>
<dbReference type="EC" id="1.3.1.98" evidence="6 20"/>
<keyword evidence="10 20" id="KW-0285">Flavoprotein</keyword>
<gene>
    <name evidence="20 22" type="primary">murB</name>
    <name evidence="22" type="ORF">S7S_09960</name>
</gene>
<dbReference type="GO" id="GO:0005829">
    <property type="term" value="C:cytosol"/>
    <property type="evidence" value="ECO:0007669"/>
    <property type="project" value="TreeGrafter"/>
</dbReference>
<dbReference type="HOGENOM" id="CLU_035304_0_0_6"/>
<keyword evidence="8 20" id="KW-0963">Cytoplasm</keyword>
<evidence type="ECO:0000256" key="10">
    <source>
        <dbReference type="ARBA" id="ARBA00022630"/>
    </source>
</evidence>
<dbReference type="GO" id="GO:0071949">
    <property type="term" value="F:FAD binding"/>
    <property type="evidence" value="ECO:0007669"/>
    <property type="project" value="InterPro"/>
</dbReference>
<comment type="cofactor">
    <cofactor evidence="1 20">
        <name>FAD</name>
        <dbReference type="ChEBI" id="CHEBI:57692"/>
    </cofactor>
</comment>
<dbReference type="InterPro" id="IPR011601">
    <property type="entry name" value="MurB_C"/>
</dbReference>
<dbReference type="InterPro" id="IPR016166">
    <property type="entry name" value="FAD-bd_PCMH"/>
</dbReference>
<dbReference type="OrthoDB" id="9804753at2"/>
<comment type="function">
    <text evidence="2 20">Cell wall formation.</text>
</comment>
<dbReference type="PROSITE" id="PS51387">
    <property type="entry name" value="FAD_PCMH"/>
    <property type="match status" value="1"/>
</dbReference>
<evidence type="ECO:0000256" key="18">
    <source>
        <dbReference type="ARBA" id="ARBA00031026"/>
    </source>
</evidence>
<dbReference type="KEGG" id="apac:S7S_09960"/>
<evidence type="ECO:0000259" key="21">
    <source>
        <dbReference type="PROSITE" id="PS51387"/>
    </source>
</evidence>
<evidence type="ECO:0000256" key="8">
    <source>
        <dbReference type="ARBA" id="ARBA00022490"/>
    </source>
</evidence>
<dbReference type="UniPathway" id="UPA00219"/>
<dbReference type="Pfam" id="PF02873">
    <property type="entry name" value="MurB_C"/>
    <property type="match status" value="1"/>
</dbReference>
<evidence type="ECO:0000256" key="12">
    <source>
        <dbReference type="ARBA" id="ARBA00022857"/>
    </source>
</evidence>
<evidence type="ECO:0000256" key="15">
    <source>
        <dbReference type="ARBA" id="ARBA00023002"/>
    </source>
</evidence>
<evidence type="ECO:0000256" key="11">
    <source>
        <dbReference type="ARBA" id="ARBA00022827"/>
    </source>
</evidence>
<evidence type="ECO:0000256" key="4">
    <source>
        <dbReference type="ARBA" id="ARBA00004752"/>
    </source>
</evidence>
<dbReference type="HAMAP" id="MF_00037">
    <property type="entry name" value="MurB"/>
    <property type="match status" value="1"/>
</dbReference>
<dbReference type="InterPro" id="IPR036318">
    <property type="entry name" value="FAD-bd_PCMH-like_sf"/>
</dbReference>
<keyword evidence="23" id="KW-1185">Reference proteome</keyword>
<keyword evidence="13 20" id="KW-0133">Cell shape</keyword>
<protein>
    <recommendedName>
        <fullName evidence="7 20">UDP-N-acetylenolpyruvoylglucosamine reductase</fullName>
        <ecNumber evidence="6 20">1.3.1.98</ecNumber>
    </recommendedName>
    <alternativeName>
        <fullName evidence="18 20">UDP-N-acetylmuramate dehydrogenase</fullName>
    </alternativeName>
</protein>
<accession>A0A0B4XJE8</accession>
<dbReference type="NCBIfam" id="NF000755">
    <property type="entry name" value="PRK00046.1"/>
    <property type="match status" value="1"/>
</dbReference>
<dbReference type="InterPro" id="IPR016167">
    <property type="entry name" value="FAD-bd_PCMH_sub1"/>
</dbReference>
<dbReference type="NCBIfam" id="TIGR00179">
    <property type="entry name" value="murB"/>
    <property type="match status" value="1"/>
</dbReference>
<evidence type="ECO:0000256" key="20">
    <source>
        <dbReference type="HAMAP-Rule" id="MF_00037"/>
    </source>
</evidence>
<name>A0A0B4XJE8_9GAMM</name>
<evidence type="ECO:0000256" key="7">
    <source>
        <dbReference type="ARBA" id="ARBA00015188"/>
    </source>
</evidence>
<evidence type="ECO:0000256" key="2">
    <source>
        <dbReference type="ARBA" id="ARBA00003921"/>
    </source>
</evidence>
<evidence type="ECO:0000256" key="13">
    <source>
        <dbReference type="ARBA" id="ARBA00022960"/>
    </source>
</evidence>
<comment type="catalytic activity">
    <reaction evidence="19 20">
        <text>UDP-N-acetyl-alpha-D-muramate + NADP(+) = UDP-N-acetyl-3-O-(1-carboxyvinyl)-alpha-D-glucosamine + NADPH + H(+)</text>
        <dbReference type="Rhea" id="RHEA:12248"/>
        <dbReference type="ChEBI" id="CHEBI:15378"/>
        <dbReference type="ChEBI" id="CHEBI:57783"/>
        <dbReference type="ChEBI" id="CHEBI:58349"/>
        <dbReference type="ChEBI" id="CHEBI:68483"/>
        <dbReference type="ChEBI" id="CHEBI:70757"/>
        <dbReference type="EC" id="1.3.1.98"/>
    </reaction>
</comment>
<dbReference type="InterPro" id="IPR036635">
    <property type="entry name" value="MurB_C_sf"/>
</dbReference>